<feature type="compositionally biased region" description="Low complexity" evidence="1">
    <location>
        <begin position="52"/>
        <end position="76"/>
    </location>
</feature>
<feature type="compositionally biased region" description="Gly residues" evidence="1">
    <location>
        <begin position="88"/>
        <end position="98"/>
    </location>
</feature>
<sequence length="362" mass="39917">MKIIITCIRNLTKKPGIHQLTRQVKSCFTIKPKQLPHQANHQFQTSKMSAITSTQPTQAKTTQQTEATQQTATPAQGRGGRGGRRGGMHGGGRGGRAVRGGANHPTQTPGRTQAAPRSWTNDRNRDGLSSLNLIVEWITVEGRYDRWRNSTVSKCEVAKEINQFLIDNGGESRAWRGIEQHVTGLEKKFCEALAWRDQTGQGILDKADEQARQAGGDPSDFEYEDFVANAITQTEAYIRKKCRYFFELNRPSAVPLNIHEQGDGNQNLAGSTTTYDLSTWSTLTSILLTLYVKDSPRLPTTLSKSRSRGNSLSLILALTRARLLQDFIQTGLSPAEALDMTNRILPPTSVTPSGAPSDEILD</sequence>
<protein>
    <submittedName>
        <fullName evidence="2">Uncharacterized protein</fullName>
    </submittedName>
</protein>
<dbReference type="VEuPathDB" id="FungiDB:PSHT_01796"/>
<dbReference type="Proteomes" id="UP000239156">
    <property type="component" value="Unassembled WGS sequence"/>
</dbReference>
<evidence type="ECO:0000313" key="3">
    <source>
        <dbReference type="Proteomes" id="UP000239156"/>
    </source>
</evidence>
<gene>
    <name evidence="2" type="ORF">PSTT_07184</name>
</gene>
<accession>A0A2S4VHT1</accession>
<feature type="region of interest" description="Disordered" evidence="1">
    <location>
        <begin position="39"/>
        <end position="126"/>
    </location>
</feature>
<dbReference type="EMBL" id="PKSL01000060">
    <property type="protein sequence ID" value="POW08920.1"/>
    <property type="molecule type" value="Genomic_DNA"/>
</dbReference>
<feature type="non-terminal residue" evidence="2">
    <location>
        <position position="362"/>
    </location>
</feature>
<dbReference type="VEuPathDB" id="FungiDB:PSHT_04875"/>
<name>A0A2S4VHT1_9BASI</name>
<organism evidence="2 3">
    <name type="scientific">Puccinia striiformis</name>
    <dbReference type="NCBI Taxonomy" id="27350"/>
    <lineage>
        <taxon>Eukaryota</taxon>
        <taxon>Fungi</taxon>
        <taxon>Dikarya</taxon>
        <taxon>Basidiomycota</taxon>
        <taxon>Pucciniomycotina</taxon>
        <taxon>Pucciniomycetes</taxon>
        <taxon>Pucciniales</taxon>
        <taxon>Pucciniaceae</taxon>
        <taxon>Puccinia</taxon>
    </lineage>
</organism>
<dbReference type="PANTHER" id="PTHR33324:SF2">
    <property type="entry name" value="MYB_SANT-LIKE DNA-BINDING DOMAIN-CONTAINING PROTEIN"/>
    <property type="match status" value="1"/>
</dbReference>
<evidence type="ECO:0000256" key="1">
    <source>
        <dbReference type="SAM" id="MobiDB-lite"/>
    </source>
</evidence>
<dbReference type="PANTHER" id="PTHR33324">
    <property type="entry name" value="EXPRESSED PROTEIN"/>
    <property type="match status" value="1"/>
</dbReference>
<keyword evidence="3" id="KW-1185">Reference proteome</keyword>
<evidence type="ECO:0000313" key="2">
    <source>
        <dbReference type="EMBL" id="POW08920.1"/>
    </source>
</evidence>
<proteinExistence type="predicted"/>
<feature type="compositionally biased region" description="Polar residues" evidence="1">
    <location>
        <begin position="39"/>
        <end position="51"/>
    </location>
</feature>
<reference evidence="2" key="1">
    <citation type="submission" date="2017-12" db="EMBL/GenBank/DDBJ databases">
        <title>Gene loss provides genomic basis for host adaptation in cereal stripe rust fungi.</title>
        <authorList>
            <person name="Xia C."/>
        </authorList>
    </citation>
    <scope>NUCLEOTIDE SEQUENCE [LARGE SCALE GENOMIC DNA]</scope>
    <source>
        <strain evidence="2">93-210</strain>
    </source>
</reference>
<comment type="caution">
    <text evidence="2">The sequence shown here is derived from an EMBL/GenBank/DDBJ whole genome shotgun (WGS) entry which is preliminary data.</text>
</comment>
<dbReference type="AlphaFoldDB" id="A0A2S4VHT1"/>
<dbReference type="VEuPathDB" id="FungiDB:PSTT_07184"/>